<feature type="non-terminal residue" evidence="1">
    <location>
        <position position="1"/>
    </location>
</feature>
<keyword evidence="2" id="KW-1185">Reference proteome</keyword>
<comment type="caution">
    <text evidence="1">The sequence shown here is derived from an EMBL/GenBank/DDBJ whole genome shotgun (WGS) entry which is preliminary data.</text>
</comment>
<evidence type="ECO:0000313" key="1">
    <source>
        <dbReference type="EMBL" id="MEQ2180831.1"/>
    </source>
</evidence>
<organism evidence="1 2">
    <name type="scientific">Goodea atripinnis</name>
    <dbReference type="NCBI Taxonomy" id="208336"/>
    <lineage>
        <taxon>Eukaryota</taxon>
        <taxon>Metazoa</taxon>
        <taxon>Chordata</taxon>
        <taxon>Craniata</taxon>
        <taxon>Vertebrata</taxon>
        <taxon>Euteleostomi</taxon>
        <taxon>Actinopterygii</taxon>
        <taxon>Neopterygii</taxon>
        <taxon>Teleostei</taxon>
        <taxon>Neoteleostei</taxon>
        <taxon>Acanthomorphata</taxon>
        <taxon>Ovalentaria</taxon>
        <taxon>Atherinomorphae</taxon>
        <taxon>Cyprinodontiformes</taxon>
        <taxon>Goodeidae</taxon>
        <taxon>Goodea</taxon>
    </lineage>
</organism>
<reference evidence="1 2" key="1">
    <citation type="submission" date="2021-06" db="EMBL/GenBank/DDBJ databases">
        <authorList>
            <person name="Palmer J.M."/>
        </authorList>
    </citation>
    <scope>NUCLEOTIDE SEQUENCE [LARGE SCALE GENOMIC DNA]</scope>
    <source>
        <strain evidence="1 2">GA_2019</strain>
        <tissue evidence="1">Muscle</tissue>
    </source>
</reference>
<dbReference type="Proteomes" id="UP001476798">
    <property type="component" value="Unassembled WGS sequence"/>
</dbReference>
<accession>A0ABV0PBK7</accession>
<dbReference type="EMBL" id="JAHRIO010070208">
    <property type="protein sequence ID" value="MEQ2180831.1"/>
    <property type="molecule type" value="Genomic_DNA"/>
</dbReference>
<name>A0ABV0PBK7_9TELE</name>
<gene>
    <name evidence="1" type="ORF">GOODEAATRI_005346</name>
</gene>
<evidence type="ECO:0000313" key="2">
    <source>
        <dbReference type="Proteomes" id="UP001476798"/>
    </source>
</evidence>
<protein>
    <submittedName>
        <fullName evidence="1">Uncharacterized protein</fullName>
    </submittedName>
</protein>
<proteinExistence type="predicted"/>
<sequence>PDLLHSRVVVKGRTKTLRLGCLPFVSLKMAEVKRSLLAPHNKSLSFSPSQDDELLLPHHSVHSSNKHFVWKCTAEHLRKRQVKEFRVT</sequence>